<keyword evidence="2" id="KW-1185">Reference proteome</keyword>
<sequence>MYFNLFLLIGRQIRHFCGFMDQSKFGQSERLFPDVGPHEAKDKDNISRDKFSLHEASSTGVETNEGISVNLMLRNSDQKSCLFLRHKDSPGIVTGNWGCGAFGGDPELKAMIQWLAASQALRPFMSYYTFGVEALQNLGQCSDEIRLTLEEYRVAWPCFSCLNGFSEGFQQLKKKKKRVIWEFGFYFLVEGGLIKFTILIGQCSEMALQYTTSFQGLYPPLMENRLKNSPSFAGKIQCQSDTQDSSPKMECTGLISNSLKLSPRVGSFRRSTAVRSLVEKLGRKGGGESSDADDDDDSSMTNNVDDGPFMDPEERLEWRRKIREVIDRCPDVKAEIDPIERKKKLEKLLADYPLVVEEDDPDWPEDADGWGFSLGQFFDKITIKNVKKDDDDENYDSENEIVWQDDNYIRPIKDIKTVEWEEIVFKDISPLIVLVHNRYKRPKENKKIRDEIEKAVHIIWNCRLPSPRCVAVDANVEHELVSALQVSIFPEVIFTKAGKILYREKAIRTADELSKMMAFFYYGAAKPACLNGVESSQEMIPSVIINNPT</sequence>
<dbReference type="EMBL" id="CM047903">
    <property type="protein sequence ID" value="KAJ0092652.1"/>
    <property type="molecule type" value="Genomic_DNA"/>
</dbReference>
<protein>
    <submittedName>
        <fullName evidence="1">Uncharacterized protein</fullName>
    </submittedName>
</protein>
<name>A0ACC1B173_9ROSI</name>
<proteinExistence type="predicted"/>
<gene>
    <name evidence="1" type="ORF">Patl1_26671</name>
</gene>
<comment type="caution">
    <text evidence="1">The sequence shown here is derived from an EMBL/GenBank/DDBJ whole genome shotgun (WGS) entry which is preliminary data.</text>
</comment>
<evidence type="ECO:0000313" key="1">
    <source>
        <dbReference type="EMBL" id="KAJ0092652.1"/>
    </source>
</evidence>
<reference evidence="2" key="1">
    <citation type="journal article" date="2023" name="G3 (Bethesda)">
        <title>Genome assembly and association tests identify interacting loci associated with vigor, precocity, and sex in interspecific pistachio rootstocks.</title>
        <authorList>
            <person name="Palmer W."/>
            <person name="Jacygrad E."/>
            <person name="Sagayaradj S."/>
            <person name="Cavanaugh K."/>
            <person name="Han R."/>
            <person name="Bertier L."/>
            <person name="Beede B."/>
            <person name="Kafkas S."/>
            <person name="Golino D."/>
            <person name="Preece J."/>
            <person name="Michelmore R."/>
        </authorList>
    </citation>
    <scope>NUCLEOTIDE SEQUENCE [LARGE SCALE GENOMIC DNA]</scope>
</reference>
<evidence type="ECO:0000313" key="2">
    <source>
        <dbReference type="Proteomes" id="UP001164250"/>
    </source>
</evidence>
<organism evidence="1 2">
    <name type="scientific">Pistacia atlantica</name>
    <dbReference type="NCBI Taxonomy" id="434234"/>
    <lineage>
        <taxon>Eukaryota</taxon>
        <taxon>Viridiplantae</taxon>
        <taxon>Streptophyta</taxon>
        <taxon>Embryophyta</taxon>
        <taxon>Tracheophyta</taxon>
        <taxon>Spermatophyta</taxon>
        <taxon>Magnoliopsida</taxon>
        <taxon>eudicotyledons</taxon>
        <taxon>Gunneridae</taxon>
        <taxon>Pentapetalae</taxon>
        <taxon>rosids</taxon>
        <taxon>malvids</taxon>
        <taxon>Sapindales</taxon>
        <taxon>Anacardiaceae</taxon>
        <taxon>Pistacia</taxon>
    </lineage>
</organism>
<dbReference type="Proteomes" id="UP001164250">
    <property type="component" value="Chromosome 7"/>
</dbReference>
<accession>A0ACC1B173</accession>